<organism evidence="1 2">
    <name type="scientific">Candidatus Magnetobacterium bavaricum</name>
    <dbReference type="NCBI Taxonomy" id="29290"/>
    <lineage>
        <taxon>Bacteria</taxon>
        <taxon>Pseudomonadati</taxon>
        <taxon>Nitrospirota</taxon>
        <taxon>Thermodesulfovibrionia</taxon>
        <taxon>Thermodesulfovibrionales</taxon>
        <taxon>Candidatus Magnetobacteriaceae</taxon>
        <taxon>Candidatus Magnetobacterium</taxon>
    </lineage>
</organism>
<reference evidence="1 2" key="1">
    <citation type="submission" date="2015-02" db="EMBL/GenBank/DDBJ databases">
        <title>Single-cell genomics of uncultivated deep-branching MTB reveals a conserved set of magnetosome genes.</title>
        <authorList>
            <person name="Kolinko S."/>
            <person name="Richter M."/>
            <person name="Glockner F.O."/>
            <person name="Brachmann A."/>
            <person name="Schuler D."/>
        </authorList>
    </citation>
    <scope>NUCLEOTIDE SEQUENCE [LARGE SCALE GENOMIC DNA]</scope>
    <source>
        <strain evidence="1">TM-1</strain>
    </source>
</reference>
<accession>A0A0F3GZH4</accession>
<dbReference type="Proteomes" id="UP000033423">
    <property type="component" value="Unassembled WGS sequence"/>
</dbReference>
<dbReference type="AlphaFoldDB" id="A0A0F3GZH4"/>
<keyword evidence="2" id="KW-1185">Reference proteome</keyword>
<comment type="caution">
    <text evidence="1">The sequence shown here is derived from an EMBL/GenBank/DDBJ whole genome shotgun (WGS) entry which is preliminary data.</text>
</comment>
<dbReference type="EMBL" id="LACI01000236">
    <property type="protein sequence ID" value="KJU87296.1"/>
    <property type="molecule type" value="Genomic_DNA"/>
</dbReference>
<proteinExistence type="predicted"/>
<protein>
    <submittedName>
        <fullName evidence="1">Uncharacterized protein</fullName>
    </submittedName>
</protein>
<sequence>MLALLFLFNHVDSGFAGDPLVSVSKVSTPGGYDHLASKAQSDGSVRVIVKVDGPSRPMGELSQSKAASQVNMIAHAQDKVLELLSGYRINNSHKYKYIPYIAMT</sequence>
<name>A0A0F3GZH4_9BACT</name>
<evidence type="ECO:0000313" key="2">
    <source>
        <dbReference type="Proteomes" id="UP000033423"/>
    </source>
</evidence>
<evidence type="ECO:0000313" key="1">
    <source>
        <dbReference type="EMBL" id="KJU87296.1"/>
    </source>
</evidence>
<gene>
    <name evidence="1" type="ORF">MBAV_000510</name>
</gene>
<feature type="non-terminal residue" evidence="1">
    <location>
        <position position="104"/>
    </location>
</feature>